<gene>
    <name evidence="2" type="ORF">C2S_6710</name>
</gene>
<reference evidence="2" key="1">
    <citation type="submission" date="2019-05" db="EMBL/GenBank/DDBJ databases">
        <authorList>
            <person name="Piombo E."/>
        </authorList>
    </citation>
    <scope>NUCLEOTIDE SEQUENCE</scope>
    <source>
        <strain evidence="2">C2S</strain>
    </source>
</reference>
<sequence>MSSSGSSFTSSSLGRPPTYGRTYVSPVDSTWTPTSGISTISAPTTEGSGTGTSVLDLGPPGFQATMCDSPGLILFQDTPDERVVYLGPWEVVGSEQRRVLWQGSYQSELLEHFWKKKKPKKRAPLVGATAALAGSPNLSPDIPAYRRFIETWLYCHSSDREFNGIPFPPNHFELPSPQILPGHSPDLPVSGWPNHMLESVPEPSDAAEATP</sequence>
<name>A0A9Q9RLF3_FUSFU</name>
<feature type="compositionally biased region" description="Low complexity" evidence="1">
    <location>
        <begin position="1"/>
        <end position="12"/>
    </location>
</feature>
<dbReference type="Proteomes" id="UP000760494">
    <property type="component" value="Unassembled WGS sequence"/>
</dbReference>
<accession>A0A9Q9RLF3</accession>
<proteinExistence type="predicted"/>
<dbReference type="AlphaFoldDB" id="A0A9Q9RLF3"/>
<feature type="region of interest" description="Disordered" evidence="1">
    <location>
        <begin position="1"/>
        <end position="55"/>
    </location>
</feature>
<evidence type="ECO:0000256" key="1">
    <source>
        <dbReference type="SAM" id="MobiDB-lite"/>
    </source>
</evidence>
<comment type="caution">
    <text evidence="2">The sequence shown here is derived from an EMBL/GenBank/DDBJ whole genome shotgun (WGS) entry which is preliminary data.</text>
</comment>
<evidence type="ECO:0000313" key="2">
    <source>
        <dbReference type="EMBL" id="VTT66966.1"/>
    </source>
</evidence>
<feature type="compositionally biased region" description="Polar residues" evidence="1">
    <location>
        <begin position="27"/>
        <end position="53"/>
    </location>
</feature>
<organism evidence="2 3">
    <name type="scientific">Fusarium fujikuroi</name>
    <name type="common">Bakanae and foot rot disease fungus</name>
    <name type="synonym">Gibberella fujikuroi</name>
    <dbReference type="NCBI Taxonomy" id="5127"/>
    <lineage>
        <taxon>Eukaryota</taxon>
        <taxon>Fungi</taxon>
        <taxon>Dikarya</taxon>
        <taxon>Ascomycota</taxon>
        <taxon>Pezizomycotina</taxon>
        <taxon>Sordariomycetes</taxon>
        <taxon>Hypocreomycetidae</taxon>
        <taxon>Hypocreales</taxon>
        <taxon>Nectriaceae</taxon>
        <taxon>Fusarium</taxon>
        <taxon>Fusarium fujikuroi species complex</taxon>
    </lineage>
</organism>
<protein>
    <submittedName>
        <fullName evidence="2">Uncharacterized protein</fullName>
    </submittedName>
</protein>
<evidence type="ECO:0000313" key="3">
    <source>
        <dbReference type="Proteomes" id="UP000760494"/>
    </source>
</evidence>
<dbReference type="EMBL" id="CABFJX010000190">
    <property type="protein sequence ID" value="VTT66966.1"/>
    <property type="molecule type" value="Genomic_DNA"/>
</dbReference>